<feature type="transmembrane region" description="Helical" evidence="1">
    <location>
        <begin position="105"/>
        <end position="124"/>
    </location>
</feature>
<keyword evidence="1" id="KW-1133">Transmembrane helix</keyword>
<name>A0A1G2BRC4_9BACT</name>
<dbReference type="EMBL" id="MHKM01000035">
    <property type="protein sequence ID" value="OGY90767.1"/>
    <property type="molecule type" value="Genomic_DNA"/>
</dbReference>
<protein>
    <submittedName>
        <fullName evidence="2">Uncharacterized protein</fullName>
    </submittedName>
</protein>
<reference evidence="2 3" key="1">
    <citation type="journal article" date="2016" name="Nat. Commun.">
        <title>Thousands of microbial genomes shed light on interconnected biogeochemical processes in an aquifer system.</title>
        <authorList>
            <person name="Anantharaman K."/>
            <person name="Brown C.T."/>
            <person name="Hug L.A."/>
            <person name="Sharon I."/>
            <person name="Castelle C.J."/>
            <person name="Probst A.J."/>
            <person name="Thomas B.C."/>
            <person name="Singh A."/>
            <person name="Wilkins M.J."/>
            <person name="Karaoz U."/>
            <person name="Brodie E.L."/>
            <person name="Williams K.H."/>
            <person name="Hubbard S.S."/>
            <person name="Banfield J.F."/>
        </authorList>
    </citation>
    <scope>NUCLEOTIDE SEQUENCE [LARGE SCALE GENOMIC DNA]</scope>
</reference>
<sequence length="128" mass="14784">MTARQNIGVLAARSIFIDLIGDAVYFPLWWYSSGLQQILLGFARSVTETADHLSLRLLILNIFRPMFAQSDRTGRIISFFMRLVILIGRSIYFFVYVLFRMLLVIIWAAIPVLIVYRLAAIYVFPYAV</sequence>
<comment type="caution">
    <text evidence="2">The sequence shown here is derived from an EMBL/GenBank/DDBJ whole genome shotgun (WGS) entry which is preliminary data.</text>
</comment>
<dbReference type="AlphaFoldDB" id="A0A1G2BRC4"/>
<proteinExistence type="predicted"/>
<dbReference type="Proteomes" id="UP000178248">
    <property type="component" value="Unassembled WGS sequence"/>
</dbReference>
<keyword evidence="1" id="KW-0472">Membrane</keyword>
<evidence type="ECO:0000313" key="3">
    <source>
        <dbReference type="Proteomes" id="UP000178248"/>
    </source>
</evidence>
<keyword evidence="1" id="KW-0812">Transmembrane</keyword>
<gene>
    <name evidence="2" type="ORF">A3B30_03450</name>
</gene>
<feature type="transmembrane region" description="Helical" evidence="1">
    <location>
        <begin position="79"/>
        <end position="99"/>
    </location>
</feature>
<evidence type="ECO:0000256" key="1">
    <source>
        <dbReference type="SAM" id="Phobius"/>
    </source>
</evidence>
<evidence type="ECO:0000313" key="2">
    <source>
        <dbReference type="EMBL" id="OGY90767.1"/>
    </source>
</evidence>
<organism evidence="2 3">
    <name type="scientific">Candidatus Komeilibacteria bacterium RIFCSPLOWO2_01_FULL_52_15</name>
    <dbReference type="NCBI Taxonomy" id="1798551"/>
    <lineage>
        <taxon>Bacteria</taxon>
        <taxon>Candidatus Komeiliibacteriota</taxon>
    </lineage>
</organism>
<accession>A0A1G2BRC4</accession>
<feature type="transmembrane region" description="Helical" evidence="1">
    <location>
        <begin position="7"/>
        <end position="30"/>
    </location>
</feature>